<reference evidence="5" key="1">
    <citation type="journal article" date="2019" name="Int. J. Syst. Evol. Microbiol.">
        <title>The Global Catalogue of Microorganisms (GCM) 10K type strain sequencing project: providing services to taxonomists for standard genome sequencing and annotation.</title>
        <authorList>
            <consortium name="The Broad Institute Genomics Platform"/>
            <consortium name="The Broad Institute Genome Sequencing Center for Infectious Disease"/>
            <person name="Wu L."/>
            <person name="Ma J."/>
        </authorList>
    </citation>
    <scope>NUCLEOTIDE SEQUENCE [LARGE SCALE GENOMIC DNA]</scope>
    <source>
        <strain evidence="5">CCUG 56331</strain>
    </source>
</reference>
<protein>
    <recommendedName>
        <fullName evidence="6">Zinc ribbon domain-containing protein</fullName>
    </recommendedName>
</protein>
<dbReference type="RefSeq" id="WP_390309450.1">
    <property type="nucleotide sequence ID" value="NZ_JBHSNQ010000076.1"/>
</dbReference>
<dbReference type="Proteomes" id="UP001595978">
    <property type="component" value="Unassembled WGS sequence"/>
</dbReference>
<feature type="transmembrane region" description="Helical" evidence="1">
    <location>
        <begin position="122"/>
        <end position="142"/>
    </location>
</feature>
<comment type="caution">
    <text evidence="4">The sequence shown here is derived from an EMBL/GenBank/DDBJ whole genome shotgun (WGS) entry which is preliminary data.</text>
</comment>
<evidence type="ECO:0000313" key="4">
    <source>
        <dbReference type="EMBL" id="MFC5541905.1"/>
    </source>
</evidence>
<gene>
    <name evidence="4" type="ORF">ACFPOH_09030</name>
</gene>
<dbReference type="Pfam" id="PF22819">
    <property type="entry name" value="TcaA_5th"/>
    <property type="match status" value="1"/>
</dbReference>
<accession>A0ABW0REZ0</accession>
<evidence type="ECO:0000313" key="5">
    <source>
        <dbReference type="Proteomes" id="UP001595978"/>
    </source>
</evidence>
<keyword evidence="1" id="KW-0812">Transmembrane</keyword>
<proteinExistence type="predicted"/>
<evidence type="ECO:0000256" key="1">
    <source>
        <dbReference type="SAM" id="Phobius"/>
    </source>
</evidence>
<organism evidence="4 5">
    <name type="scientific">Ureibacillus suwonensis</name>
    <dbReference type="NCBI Taxonomy" id="313007"/>
    <lineage>
        <taxon>Bacteria</taxon>
        <taxon>Bacillati</taxon>
        <taxon>Bacillota</taxon>
        <taxon>Bacilli</taxon>
        <taxon>Bacillales</taxon>
        <taxon>Caryophanaceae</taxon>
        <taxon>Ureibacillus</taxon>
    </lineage>
</organism>
<dbReference type="PANTHER" id="PTHR40038">
    <property type="entry name" value="MEMBRANE-ASSOCIATED PROTEIN TCAA"/>
    <property type="match status" value="1"/>
</dbReference>
<feature type="domain" description="TcaA 4th" evidence="3">
    <location>
        <begin position="320"/>
        <end position="381"/>
    </location>
</feature>
<dbReference type="Pfam" id="PF22820">
    <property type="entry name" value="TcaA_3rd_4th"/>
    <property type="match status" value="1"/>
</dbReference>
<dbReference type="EMBL" id="JBHSNQ010000076">
    <property type="protein sequence ID" value="MFC5541905.1"/>
    <property type="molecule type" value="Genomic_DNA"/>
</dbReference>
<dbReference type="InterPro" id="IPR054528">
    <property type="entry name" value="TcaA_5th"/>
</dbReference>
<evidence type="ECO:0008006" key="6">
    <source>
        <dbReference type="Google" id="ProtNLM"/>
    </source>
</evidence>
<evidence type="ECO:0000259" key="3">
    <source>
        <dbReference type="Pfam" id="PF22820"/>
    </source>
</evidence>
<keyword evidence="1" id="KW-0472">Membrane</keyword>
<keyword evidence="1" id="KW-1133">Transmembrane helix</keyword>
<feature type="domain" description="TcaA protein NTF2-like" evidence="2">
    <location>
        <begin position="402"/>
        <end position="513"/>
    </location>
</feature>
<evidence type="ECO:0000259" key="2">
    <source>
        <dbReference type="Pfam" id="PF22819"/>
    </source>
</evidence>
<sequence length="524" mass="59693">MKKCPNCQRVINGNETFCIRCGTEFPERDPAPVSSAKSANSIRTFNQTRSLYRQAIAQLHNSNDCGAQAQEEPIRKRSQFHSRSTTSSQTNLFSKTVTFIQTKVLPAIQSLKQSNLLSKDKNIALISILLTILLLTGAHLYIQHALNPQTQAAHIAKYVEKNKPDRLAAAFTYTEKTYVNPKSFYTYLHDNPWILEELQHAAKEAKKLGRAEIKDESGNRIISISNQPFLFFYKKYEFRVRPVKALVSTTDPGLGATITVGNKEPVPIDKDRVNVGYFAPGPYEFTIAYQDDYFVKEDKVEVYLSGEQYEFPIHLKLQPIELTSDIPDAIVYINGKNTKKTAEEIQLTTVPLDGSVEIYAVATDENGEKIKSNTLHLTKSATHITFPDAKSNRAFYESPATDAETWIGIFRRDYEKAVNLADFDYVADYFIPGSPAEEEYRNFVEGHQNRAGYQYNFLSNEILHAAILSDNSVLIETREAFEYHSEDEGDWYYERQKKYTLQNNDGLFKIADIESNTIKKERRS</sequence>
<name>A0ABW0REZ0_9BACL</name>
<dbReference type="PANTHER" id="PTHR40038:SF1">
    <property type="entry name" value="MEMBRANE-ASSOCIATED PROTEIN TCAA"/>
    <property type="match status" value="1"/>
</dbReference>
<keyword evidence="5" id="KW-1185">Reference proteome</keyword>
<dbReference type="InterPro" id="IPR054530">
    <property type="entry name" value="TcaA_4th"/>
</dbReference>